<organism evidence="6 7">
    <name type="scientific">Labilithrix luteola</name>
    <dbReference type="NCBI Taxonomy" id="1391654"/>
    <lineage>
        <taxon>Bacteria</taxon>
        <taxon>Pseudomonadati</taxon>
        <taxon>Myxococcota</taxon>
        <taxon>Polyangia</taxon>
        <taxon>Polyangiales</taxon>
        <taxon>Labilitrichaceae</taxon>
        <taxon>Labilithrix</taxon>
    </lineage>
</organism>
<name>A0A0K1PKC7_9BACT</name>
<dbReference type="STRING" id="1391654.AKJ09_00636"/>
<keyword evidence="2 4" id="KW-0238">DNA-binding</keyword>
<dbReference type="SUPFAM" id="SSF48498">
    <property type="entry name" value="Tetracyclin repressor-like, C-terminal domain"/>
    <property type="match status" value="1"/>
</dbReference>
<keyword evidence="1" id="KW-0805">Transcription regulation</keyword>
<dbReference type="OrthoDB" id="270177at2"/>
<dbReference type="KEGG" id="llu:AKJ09_00636"/>
<reference evidence="6 7" key="1">
    <citation type="submission" date="2015-08" db="EMBL/GenBank/DDBJ databases">
        <authorList>
            <person name="Babu N.S."/>
            <person name="Beckwith C.J."/>
            <person name="Beseler K.G."/>
            <person name="Brison A."/>
            <person name="Carone J.V."/>
            <person name="Caskin T.P."/>
            <person name="Diamond M."/>
            <person name="Durham M.E."/>
            <person name="Foxe J.M."/>
            <person name="Go M."/>
            <person name="Henderson B.A."/>
            <person name="Jones I.B."/>
            <person name="McGettigan J.A."/>
            <person name="Micheletti S.J."/>
            <person name="Nasrallah M.E."/>
            <person name="Ortiz D."/>
            <person name="Piller C.R."/>
            <person name="Privatt S.R."/>
            <person name="Schneider S.L."/>
            <person name="Sharp S."/>
            <person name="Smith T.C."/>
            <person name="Stanton J.D."/>
            <person name="Ullery H.E."/>
            <person name="Wilson R.J."/>
            <person name="Serrano M.G."/>
            <person name="Buck G."/>
            <person name="Lee V."/>
            <person name="Wang Y."/>
            <person name="Carvalho R."/>
            <person name="Voegtly L."/>
            <person name="Shi R."/>
            <person name="Duckworth R."/>
            <person name="Johnson A."/>
            <person name="Loviza R."/>
            <person name="Walstead R."/>
            <person name="Shah Z."/>
            <person name="Kiflezghi M."/>
            <person name="Wade K."/>
            <person name="Ball S.L."/>
            <person name="Bradley K.W."/>
            <person name="Asai D.J."/>
            <person name="Bowman C.A."/>
            <person name="Russell D.A."/>
            <person name="Pope W.H."/>
            <person name="Jacobs-Sera D."/>
            <person name="Hendrix R.W."/>
            <person name="Hatfull G.F."/>
        </authorList>
    </citation>
    <scope>NUCLEOTIDE SEQUENCE [LARGE SCALE GENOMIC DNA]</scope>
    <source>
        <strain evidence="6 7">DSM 27648</strain>
    </source>
</reference>
<dbReference type="EMBL" id="CP012333">
    <property type="protein sequence ID" value="AKU93972.1"/>
    <property type="molecule type" value="Genomic_DNA"/>
</dbReference>
<dbReference type="PANTHER" id="PTHR47506:SF1">
    <property type="entry name" value="HTH-TYPE TRANSCRIPTIONAL REGULATOR YJDC"/>
    <property type="match status" value="1"/>
</dbReference>
<evidence type="ECO:0000313" key="7">
    <source>
        <dbReference type="Proteomes" id="UP000064967"/>
    </source>
</evidence>
<dbReference type="PANTHER" id="PTHR47506">
    <property type="entry name" value="TRANSCRIPTIONAL REGULATORY PROTEIN"/>
    <property type="match status" value="1"/>
</dbReference>
<evidence type="ECO:0000256" key="4">
    <source>
        <dbReference type="PROSITE-ProRule" id="PRU00335"/>
    </source>
</evidence>
<dbReference type="Gene3D" id="1.10.10.60">
    <property type="entry name" value="Homeodomain-like"/>
    <property type="match status" value="1"/>
</dbReference>
<dbReference type="InterPro" id="IPR011075">
    <property type="entry name" value="TetR_C"/>
</dbReference>
<dbReference type="AlphaFoldDB" id="A0A0K1PKC7"/>
<sequence>MAGRPREFDRDEALKKAQEAFWTRGYEGTSMADLVSALGLASARIYAAFGSKEDLFREAVERYEAEEGSFVARALAEEPLALGAIERILRDAVDVYTRPGRPHGCMVVSAATSCAVENDPVREWLSQRRKIQTTAITDRLKRAVRDGELESGTDTQVLGDYVTSVMHGLSVQARDGVSKKRLHALCKLTLQTLSNAAVA</sequence>
<dbReference type="PROSITE" id="PS50977">
    <property type="entry name" value="HTH_TETR_2"/>
    <property type="match status" value="1"/>
</dbReference>
<dbReference type="Gene3D" id="1.10.357.10">
    <property type="entry name" value="Tetracycline Repressor, domain 2"/>
    <property type="match status" value="1"/>
</dbReference>
<dbReference type="InterPro" id="IPR001647">
    <property type="entry name" value="HTH_TetR"/>
</dbReference>
<evidence type="ECO:0000259" key="5">
    <source>
        <dbReference type="PROSITE" id="PS50977"/>
    </source>
</evidence>
<dbReference type="SUPFAM" id="SSF46689">
    <property type="entry name" value="Homeodomain-like"/>
    <property type="match status" value="1"/>
</dbReference>
<accession>A0A0K1PKC7</accession>
<dbReference type="InterPro" id="IPR036271">
    <property type="entry name" value="Tet_transcr_reg_TetR-rel_C_sf"/>
</dbReference>
<dbReference type="InterPro" id="IPR009057">
    <property type="entry name" value="Homeodomain-like_sf"/>
</dbReference>
<feature type="DNA-binding region" description="H-T-H motif" evidence="4">
    <location>
        <begin position="30"/>
        <end position="49"/>
    </location>
</feature>
<dbReference type="RefSeq" id="WP_146645641.1">
    <property type="nucleotide sequence ID" value="NZ_CP012333.1"/>
</dbReference>
<dbReference type="PROSITE" id="PS01081">
    <property type="entry name" value="HTH_TETR_1"/>
    <property type="match status" value="1"/>
</dbReference>
<dbReference type="Pfam" id="PF16925">
    <property type="entry name" value="TetR_C_13"/>
    <property type="match status" value="1"/>
</dbReference>
<dbReference type="Proteomes" id="UP000064967">
    <property type="component" value="Chromosome"/>
</dbReference>
<dbReference type="Pfam" id="PF00440">
    <property type="entry name" value="TetR_N"/>
    <property type="match status" value="1"/>
</dbReference>
<dbReference type="GO" id="GO:0003677">
    <property type="term" value="F:DNA binding"/>
    <property type="evidence" value="ECO:0007669"/>
    <property type="project" value="UniProtKB-UniRule"/>
</dbReference>
<keyword evidence="3" id="KW-0804">Transcription</keyword>
<dbReference type="InterPro" id="IPR023772">
    <property type="entry name" value="DNA-bd_HTH_TetR-type_CS"/>
</dbReference>
<evidence type="ECO:0000256" key="3">
    <source>
        <dbReference type="ARBA" id="ARBA00023163"/>
    </source>
</evidence>
<evidence type="ECO:0000256" key="1">
    <source>
        <dbReference type="ARBA" id="ARBA00023015"/>
    </source>
</evidence>
<feature type="domain" description="HTH tetR-type" evidence="5">
    <location>
        <begin position="7"/>
        <end position="67"/>
    </location>
</feature>
<proteinExistence type="predicted"/>
<protein>
    <submittedName>
        <fullName evidence="6">Transcriptional regulator, TetR family</fullName>
    </submittedName>
</protein>
<dbReference type="PATRIC" id="fig|1391654.3.peg.642"/>
<evidence type="ECO:0000313" key="6">
    <source>
        <dbReference type="EMBL" id="AKU93972.1"/>
    </source>
</evidence>
<gene>
    <name evidence="6" type="ORF">AKJ09_00636</name>
</gene>
<keyword evidence="7" id="KW-1185">Reference proteome</keyword>
<evidence type="ECO:0000256" key="2">
    <source>
        <dbReference type="ARBA" id="ARBA00023125"/>
    </source>
</evidence>